<evidence type="ECO:0000313" key="3">
    <source>
        <dbReference type="Proteomes" id="UP001066276"/>
    </source>
</evidence>
<name>A0AAV7VLY3_PLEWA</name>
<dbReference type="Proteomes" id="UP001066276">
    <property type="component" value="Chromosome 2_1"/>
</dbReference>
<accession>A0AAV7VLY3</accession>
<feature type="compositionally biased region" description="Polar residues" evidence="1">
    <location>
        <begin position="1"/>
        <end position="10"/>
    </location>
</feature>
<proteinExistence type="predicted"/>
<keyword evidence="3" id="KW-1185">Reference proteome</keyword>
<organism evidence="2 3">
    <name type="scientific">Pleurodeles waltl</name>
    <name type="common">Iberian ribbed newt</name>
    <dbReference type="NCBI Taxonomy" id="8319"/>
    <lineage>
        <taxon>Eukaryota</taxon>
        <taxon>Metazoa</taxon>
        <taxon>Chordata</taxon>
        <taxon>Craniata</taxon>
        <taxon>Vertebrata</taxon>
        <taxon>Euteleostomi</taxon>
        <taxon>Amphibia</taxon>
        <taxon>Batrachia</taxon>
        <taxon>Caudata</taxon>
        <taxon>Salamandroidea</taxon>
        <taxon>Salamandridae</taxon>
        <taxon>Pleurodelinae</taxon>
        <taxon>Pleurodeles</taxon>
    </lineage>
</organism>
<reference evidence="2" key="1">
    <citation type="journal article" date="2022" name="bioRxiv">
        <title>Sequencing and chromosome-scale assembly of the giantPleurodeles waltlgenome.</title>
        <authorList>
            <person name="Brown T."/>
            <person name="Elewa A."/>
            <person name="Iarovenko S."/>
            <person name="Subramanian E."/>
            <person name="Araus A.J."/>
            <person name="Petzold A."/>
            <person name="Susuki M."/>
            <person name="Suzuki K.-i.T."/>
            <person name="Hayashi T."/>
            <person name="Toyoda A."/>
            <person name="Oliveira C."/>
            <person name="Osipova E."/>
            <person name="Leigh N.D."/>
            <person name="Simon A."/>
            <person name="Yun M.H."/>
        </authorList>
    </citation>
    <scope>NUCLEOTIDE SEQUENCE</scope>
    <source>
        <strain evidence="2">20211129_DDA</strain>
        <tissue evidence="2">Liver</tissue>
    </source>
</reference>
<feature type="region of interest" description="Disordered" evidence="1">
    <location>
        <begin position="1"/>
        <end position="30"/>
    </location>
</feature>
<evidence type="ECO:0000256" key="1">
    <source>
        <dbReference type="SAM" id="MobiDB-lite"/>
    </source>
</evidence>
<sequence length="74" mass="7645">MQGSGSCPRTQTEEDVAAEGDPPGPQGLVEDALTVRPPLVARKKPAACPQGPMACWFSSGGSGPERLLLLCPKV</sequence>
<gene>
    <name evidence="2" type="ORF">NDU88_004996</name>
</gene>
<dbReference type="EMBL" id="JANPWB010000003">
    <property type="protein sequence ID" value="KAJ1201182.1"/>
    <property type="molecule type" value="Genomic_DNA"/>
</dbReference>
<protein>
    <submittedName>
        <fullName evidence="2">Uncharacterized protein</fullName>
    </submittedName>
</protein>
<comment type="caution">
    <text evidence="2">The sequence shown here is derived from an EMBL/GenBank/DDBJ whole genome shotgun (WGS) entry which is preliminary data.</text>
</comment>
<dbReference type="AlphaFoldDB" id="A0AAV7VLY3"/>
<evidence type="ECO:0000313" key="2">
    <source>
        <dbReference type="EMBL" id="KAJ1201182.1"/>
    </source>
</evidence>